<feature type="transmembrane region" description="Helical" evidence="1">
    <location>
        <begin position="57"/>
        <end position="77"/>
    </location>
</feature>
<proteinExistence type="predicted"/>
<evidence type="ECO:0000313" key="2">
    <source>
        <dbReference type="EMBL" id="BAU93372.1"/>
    </source>
</evidence>
<evidence type="ECO:0000313" key="3">
    <source>
        <dbReference type="Proteomes" id="UP000218288"/>
    </source>
</evidence>
<dbReference type="AlphaFoldDB" id="A0A161J7G3"/>
<name>A0A161J7G3_9HYPH</name>
<dbReference type="EMBL" id="AP014809">
    <property type="protein sequence ID" value="BAU93372.1"/>
    <property type="molecule type" value="Genomic_DNA"/>
</dbReference>
<protein>
    <recommendedName>
        <fullName evidence="4">DUF4926 domain-containing protein</fullName>
    </recommendedName>
</protein>
<gene>
    <name evidence="2" type="ORF">MPPM_4767</name>
</gene>
<keyword evidence="1" id="KW-0812">Transmembrane</keyword>
<accession>A0A161J7G3</accession>
<sequence length="81" mass="8375">MSVGTVTLDQAPPRDLDVVRLLSDAVGDEGERIPSGSEGTVVHVVNLGDTYVVEFDVPALGTLATVGAQALAVVWLVSSIK</sequence>
<reference evidence="2 3" key="1">
    <citation type="journal article" date="2016" name="Genome Announc.">
        <title>Complete Genome Sequence of Methylobacterium populi P-1M, Isolated from Pink-Pigmented Household Biofilm.</title>
        <authorList>
            <person name="Morohoshi T."/>
            <person name="Ikeda T."/>
        </authorList>
    </citation>
    <scope>NUCLEOTIDE SEQUENCE [LARGE SCALE GENOMIC DNA]</scope>
    <source>
        <strain evidence="2 3">P-1M</strain>
    </source>
</reference>
<dbReference type="OrthoDB" id="7307608at2"/>
<keyword evidence="1" id="KW-0472">Membrane</keyword>
<evidence type="ECO:0000256" key="1">
    <source>
        <dbReference type="SAM" id="Phobius"/>
    </source>
</evidence>
<dbReference type="RefSeq" id="WP_157914248.1">
    <property type="nucleotide sequence ID" value="NZ_AP014809.1"/>
</dbReference>
<dbReference type="Proteomes" id="UP000218288">
    <property type="component" value="Chromosome"/>
</dbReference>
<organism evidence="2 3">
    <name type="scientific">Methylorubrum populi</name>
    <dbReference type="NCBI Taxonomy" id="223967"/>
    <lineage>
        <taxon>Bacteria</taxon>
        <taxon>Pseudomonadati</taxon>
        <taxon>Pseudomonadota</taxon>
        <taxon>Alphaproteobacteria</taxon>
        <taxon>Hyphomicrobiales</taxon>
        <taxon>Methylobacteriaceae</taxon>
        <taxon>Methylorubrum</taxon>
    </lineage>
</organism>
<evidence type="ECO:0008006" key="4">
    <source>
        <dbReference type="Google" id="ProtNLM"/>
    </source>
</evidence>
<keyword evidence="1" id="KW-1133">Transmembrane helix</keyword>